<proteinExistence type="predicted"/>
<protein>
    <submittedName>
        <fullName evidence="1">Uncharacterized protein</fullName>
    </submittedName>
</protein>
<comment type="caution">
    <text evidence="1">The sequence shown here is derived from an EMBL/GenBank/DDBJ whole genome shotgun (WGS) entry which is preliminary data.</text>
</comment>
<evidence type="ECO:0000313" key="1">
    <source>
        <dbReference type="EMBL" id="RLW02593.1"/>
    </source>
</evidence>
<accession>A0A3L8SK61</accession>
<name>A0A3L8SK61_CHLGU</name>
<dbReference type="Proteomes" id="UP000276834">
    <property type="component" value="Unassembled WGS sequence"/>
</dbReference>
<dbReference type="EMBL" id="QUSF01000018">
    <property type="protein sequence ID" value="RLW02593.1"/>
    <property type="molecule type" value="Genomic_DNA"/>
</dbReference>
<sequence length="416" mass="47470">MTLTLYDEHHWAIGKRREPNPKVFRGWDTEQLLEPPTSSFGIWNPERHQPAPLLNALEVGALSTCSSLGHAHLGLRDAGDNKCMAEQQLGQGWSEQADPGGDRSSRLNSCSEFGNLSLHRQKLSWVWIPLWKPSNKKEELQTKFINLGKEMLFSTAQSQISWYIQTCWGGWGGFEELSTIRDRHSTDSAHQAGFTCTESARKRRRWVGNETSPRLYSKFNEKHRNALSPEQRLERKMRIMKRTFKIAKQPQAKIQTRLKNKCQDKSLPPACKENNTTILSFSYRHEGLSAIPPDFKCRNRFLITTASILFYLLHRIMTLLLSTAQSFLFPPTKGLSKAITVSASMTPVSLKNRLYLLLFHPCLWEALGQETGGGEEKNLLVNLSCMATILTKDRPTLCDSRVQALQWIKKSWKTAQ</sequence>
<feature type="non-terminal residue" evidence="1">
    <location>
        <position position="416"/>
    </location>
</feature>
<gene>
    <name evidence="1" type="ORF">DV515_00007240</name>
</gene>
<evidence type="ECO:0000313" key="2">
    <source>
        <dbReference type="Proteomes" id="UP000276834"/>
    </source>
</evidence>
<dbReference type="AlphaFoldDB" id="A0A3L8SK61"/>
<organism evidence="1 2">
    <name type="scientific">Chloebia gouldiae</name>
    <name type="common">Gouldian finch</name>
    <name type="synonym">Erythrura gouldiae</name>
    <dbReference type="NCBI Taxonomy" id="44316"/>
    <lineage>
        <taxon>Eukaryota</taxon>
        <taxon>Metazoa</taxon>
        <taxon>Chordata</taxon>
        <taxon>Craniata</taxon>
        <taxon>Vertebrata</taxon>
        <taxon>Euteleostomi</taxon>
        <taxon>Archelosauria</taxon>
        <taxon>Archosauria</taxon>
        <taxon>Dinosauria</taxon>
        <taxon>Saurischia</taxon>
        <taxon>Theropoda</taxon>
        <taxon>Coelurosauria</taxon>
        <taxon>Aves</taxon>
        <taxon>Neognathae</taxon>
        <taxon>Neoaves</taxon>
        <taxon>Telluraves</taxon>
        <taxon>Australaves</taxon>
        <taxon>Passeriformes</taxon>
        <taxon>Passeroidea</taxon>
        <taxon>Passeridae</taxon>
        <taxon>Chloebia</taxon>
    </lineage>
</organism>
<keyword evidence="2" id="KW-1185">Reference proteome</keyword>
<reference evidence="1 2" key="1">
    <citation type="journal article" date="2018" name="Proc. R. Soc. B">
        <title>A non-coding region near Follistatin controls head colour polymorphism in the Gouldian finch.</title>
        <authorList>
            <person name="Toomey M.B."/>
            <person name="Marques C.I."/>
            <person name="Andrade P."/>
            <person name="Araujo P.M."/>
            <person name="Sabatino S."/>
            <person name="Gazda M.A."/>
            <person name="Afonso S."/>
            <person name="Lopes R.J."/>
            <person name="Corbo J.C."/>
            <person name="Carneiro M."/>
        </authorList>
    </citation>
    <scope>NUCLEOTIDE SEQUENCE [LARGE SCALE GENOMIC DNA]</scope>
    <source>
        <strain evidence="1">Red01</strain>
        <tissue evidence="1">Muscle</tissue>
    </source>
</reference>